<evidence type="ECO:0008006" key="4">
    <source>
        <dbReference type="Google" id="ProtNLM"/>
    </source>
</evidence>
<dbReference type="GeneID" id="66997903"/>
<gene>
    <name evidence="2" type="ORF">Aud_010426</name>
</gene>
<dbReference type="RefSeq" id="XP_043151204.1">
    <property type="nucleotide sequence ID" value="XM_043295269.1"/>
</dbReference>
<accession>A0A8E0R3I0</accession>
<comment type="caution">
    <text evidence="2">The sequence shown here is derived from an EMBL/GenBank/DDBJ whole genome shotgun (WGS) entry which is preliminary data.</text>
</comment>
<dbReference type="SUPFAM" id="SSF52540">
    <property type="entry name" value="P-loop containing nucleoside triphosphate hydrolases"/>
    <property type="match status" value="1"/>
</dbReference>
<organism evidence="2 3">
    <name type="scientific">Aspergillus udagawae</name>
    <dbReference type="NCBI Taxonomy" id="91492"/>
    <lineage>
        <taxon>Eukaryota</taxon>
        <taxon>Fungi</taxon>
        <taxon>Dikarya</taxon>
        <taxon>Ascomycota</taxon>
        <taxon>Pezizomycotina</taxon>
        <taxon>Eurotiomycetes</taxon>
        <taxon>Eurotiomycetidae</taxon>
        <taxon>Eurotiales</taxon>
        <taxon>Aspergillaceae</taxon>
        <taxon>Aspergillus</taxon>
        <taxon>Aspergillus subgen. Fumigati</taxon>
    </lineage>
</organism>
<dbReference type="EMBL" id="BBXM02000009">
    <property type="protein sequence ID" value="GIC93938.1"/>
    <property type="molecule type" value="Genomic_DNA"/>
</dbReference>
<dbReference type="PANTHER" id="PTHR36681">
    <property type="entry name" value="NUCLEAR GTPASE, GERMINAL CENTER-ASSOCIATED, TANDEM DUPLICATE 3"/>
    <property type="match status" value="1"/>
</dbReference>
<dbReference type="AlphaFoldDB" id="A0A8E0R3I0"/>
<dbReference type="InterPro" id="IPR027417">
    <property type="entry name" value="P-loop_NTPase"/>
</dbReference>
<dbReference type="Proteomes" id="UP000036893">
    <property type="component" value="Unassembled WGS sequence"/>
</dbReference>
<protein>
    <recommendedName>
        <fullName evidence="4">Nuclear GTPase SLIP-GC</fullName>
    </recommendedName>
</protein>
<feature type="region of interest" description="Disordered" evidence="1">
    <location>
        <begin position="19"/>
        <end position="39"/>
    </location>
</feature>
<dbReference type="Gene3D" id="3.40.50.300">
    <property type="entry name" value="P-loop containing nucleotide triphosphate hydrolases"/>
    <property type="match status" value="1"/>
</dbReference>
<sequence length="369" mass="40944">MDSNTTGSMQLQQAEFHVPAEQSAQHGHHEQNQHEGMESTFPSELTMCYETLSVKDADERADGHVEQRGECQARNDMAMPVFALEAAVEKGKAVFSELLGVFNQSHVSTGDTNWRDAIIVIGVLGVTGAGKSSLINEIIDEEGMLATNCMRAAMAVATEVAYNDGPRRYKAEAFQFIQPNEWKRELEILRHEMLDENPDINAIKTTREKINAVYPELNNGNLADTTMDRLLGHPRLANLLGSSLFIEEDDPRIFADKLKPYIDSNSGTARKDAGLLPLIKTVRLYVKAQALATGAVLVDLPGLRLSEALGAQIMEKSAQRVSEELFNILEKTEGKITRMIRATVRELARNYHTAIVTPQIIKLSEQELN</sequence>
<evidence type="ECO:0000256" key="1">
    <source>
        <dbReference type="SAM" id="MobiDB-lite"/>
    </source>
</evidence>
<reference evidence="2" key="2">
    <citation type="submission" date="2021-01" db="EMBL/GenBank/DDBJ databases">
        <title>Pan-genome distribution and transcriptional activeness of fungal secondary metabolism genes in Aspergillus section Fumigati.</title>
        <authorList>
            <person name="Takahashi H."/>
            <person name="Umemura M."/>
            <person name="Ninomiya A."/>
            <person name="Kusuya Y."/>
            <person name="Urayama S."/>
            <person name="Shimizu M."/>
            <person name="Watanabe A."/>
            <person name="Kamei K."/>
            <person name="Yaguchi T."/>
            <person name="Hagiwara D."/>
        </authorList>
    </citation>
    <scope>NUCLEOTIDE SEQUENCE</scope>
    <source>
        <strain evidence="2">IFM 46973</strain>
    </source>
</reference>
<dbReference type="PANTHER" id="PTHR36681:SF3">
    <property type="entry name" value="NUCLEAR GTPASE, GERMINAL CENTER-ASSOCIATED, TANDEM DUPLICATE 3"/>
    <property type="match status" value="1"/>
</dbReference>
<reference evidence="2" key="1">
    <citation type="journal article" date="2015" name="Genome Announc.">
        <title>Draft Genome Sequence of the Pathogenic Filamentous Fungus Aspergillus udagawae Strain IFM 46973T.</title>
        <authorList>
            <person name="Kusuya Y."/>
            <person name="Takahashi-Nakaguchi A."/>
            <person name="Takahashi H."/>
            <person name="Yaguchi T."/>
        </authorList>
    </citation>
    <scope>NUCLEOTIDE SEQUENCE</scope>
    <source>
        <strain evidence="2">IFM 46973</strain>
    </source>
</reference>
<proteinExistence type="predicted"/>
<feature type="compositionally biased region" description="Basic and acidic residues" evidence="1">
    <location>
        <begin position="27"/>
        <end position="37"/>
    </location>
</feature>
<name>A0A8E0R3I0_9EURO</name>
<evidence type="ECO:0000313" key="3">
    <source>
        <dbReference type="Proteomes" id="UP000036893"/>
    </source>
</evidence>
<evidence type="ECO:0000313" key="2">
    <source>
        <dbReference type="EMBL" id="GIC93938.1"/>
    </source>
</evidence>